<proteinExistence type="predicted"/>
<evidence type="ECO:0000256" key="1">
    <source>
        <dbReference type="SAM" id="MobiDB-lite"/>
    </source>
</evidence>
<feature type="compositionally biased region" description="Low complexity" evidence="1">
    <location>
        <begin position="12"/>
        <end position="28"/>
    </location>
</feature>
<reference evidence="2 3" key="1">
    <citation type="submission" date="2019-03" db="EMBL/GenBank/DDBJ databases">
        <title>First draft genome of Liparis tanakae, snailfish: a comprehensive survey of snailfish specific genes.</title>
        <authorList>
            <person name="Kim W."/>
            <person name="Song I."/>
            <person name="Jeong J.-H."/>
            <person name="Kim D."/>
            <person name="Kim S."/>
            <person name="Ryu S."/>
            <person name="Song J.Y."/>
            <person name="Lee S.K."/>
        </authorList>
    </citation>
    <scope>NUCLEOTIDE SEQUENCE [LARGE SCALE GENOMIC DNA]</scope>
    <source>
        <tissue evidence="2">Muscle</tissue>
    </source>
</reference>
<accession>A0A4Z2EYW3</accession>
<keyword evidence="3" id="KW-1185">Reference proteome</keyword>
<feature type="region of interest" description="Disordered" evidence="1">
    <location>
        <begin position="1"/>
        <end position="82"/>
    </location>
</feature>
<name>A0A4Z2EYW3_9TELE</name>
<gene>
    <name evidence="2" type="ORF">EYF80_055879</name>
</gene>
<comment type="caution">
    <text evidence="2">The sequence shown here is derived from an EMBL/GenBank/DDBJ whole genome shotgun (WGS) entry which is preliminary data.</text>
</comment>
<protein>
    <submittedName>
        <fullName evidence="2">Uncharacterized protein</fullName>
    </submittedName>
</protein>
<dbReference type="Proteomes" id="UP000314294">
    <property type="component" value="Unassembled WGS sequence"/>
</dbReference>
<sequence length="99" mass="11050">MMSGSVPCTRLRPLTGTRTSGSTGTEPGEASKWFGPILRRGRRTSLSEGENARQAAQRTPEEEEEAAEEEEEGEENTTPKQRIRCIERRVDIQDSRALC</sequence>
<organism evidence="2 3">
    <name type="scientific">Liparis tanakae</name>
    <name type="common">Tanaka's snailfish</name>
    <dbReference type="NCBI Taxonomy" id="230148"/>
    <lineage>
        <taxon>Eukaryota</taxon>
        <taxon>Metazoa</taxon>
        <taxon>Chordata</taxon>
        <taxon>Craniata</taxon>
        <taxon>Vertebrata</taxon>
        <taxon>Euteleostomi</taxon>
        <taxon>Actinopterygii</taxon>
        <taxon>Neopterygii</taxon>
        <taxon>Teleostei</taxon>
        <taxon>Neoteleostei</taxon>
        <taxon>Acanthomorphata</taxon>
        <taxon>Eupercaria</taxon>
        <taxon>Perciformes</taxon>
        <taxon>Cottioidei</taxon>
        <taxon>Cottales</taxon>
        <taxon>Liparidae</taxon>
        <taxon>Liparis</taxon>
    </lineage>
</organism>
<dbReference type="EMBL" id="SRLO01002077">
    <property type="protein sequence ID" value="TNN33963.1"/>
    <property type="molecule type" value="Genomic_DNA"/>
</dbReference>
<dbReference type="AlphaFoldDB" id="A0A4Z2EYW3"/>
<evidence type="ECO:0000313" key="2">
    <source>
        <dbReference type="EMBL" id="TNN33963.1"/>
    </source>
</evidence>
<evidence type="ECO:0000313" key="3">
    <source>
        <dbReference type="Proteomes" id="UP000314294"/>
    </source>
</evidence>
<feature type="compositionally biased region" description="Acidic residues" evidence="1">
    <location>
        <begin position="61"/>
        <end position="75"/>
    </location>
</feature>